<dbReference type="EMBL" id="JAVDSW010000008">
    <property type="protein sequence ID" value="MDR6705201.1"/>
    <property type="molecule type" value="Genomic_DNA"/>
</dbReference>
<gene>
    <name evidence="3" type="ORF">J2W61_005076</name>
</gene>
<proteinExistence type="predicted"/>
<dbReference type="SUPFAM" id="SSF53474">
    <property type="entry name" value="alpha/beta-Hydrolases"/>
    <property type="match status" value="1"/>
</dbReference>
<evidence type="ECO:0000259" key="2">
    <source>
        <dbReference type="Pfam" id="PF00561"/>
    </source>
</evidence>
<feature type="domain" description="AB hydrolase-1" evidence="2">
    <location>
        <begin position="23"/>
        <end position="125"/>
    </location>
</feature>
<keyword evidence="1" id="KW-0378">Hydrolase</keyword>
<dbReference type="Pfam" id="PF00561">
    <property type="entry name" value="Abhydrolase_1"/>
    <property type="match status" value="1"/>
</dbReference>
<dbReference type="InterPro" id="IPR000073">
    <property type="entry name" value="AB_hydrolase_1"/>
</dbReference>
<protein>
    <submittedName>
        <fullName evidence="3">Pimeloyl-ACP methyl ester carboxylesterase</fullName>
    </submittedName>
</protein>
<evidence type="ECO:0000313" key="3">
    <source>
        <dbReference type="EMBL" id="MDR6705201.1"/>
    </source>
</evidence>
<evidence type="ECO:0000313" key="4">
    <source>
        <dbReference type="Proteomes" id="UP001265315"/>
    </source>
</evidence>
<dbReference type="InterPro" id="IPR000639">
    <property type="entry name" value="Epox_hydrolase-like"/>
</dbReference>
<sequence length="148" mass="16178">MRTAKTKTLEIAYFEHGSPEGWPVVLSHGFPYDIHAYDEVAPRLAEAGARVIVPYLRGFGPTRFRSSSTMRSGQQAALGKDVIDLLDAFGIEKAILAGYDWGGLASCVASALWPDRVAGLVSYAGYDVIDVNRLGHAYQPSLEQAVWY</sequence>
<dbReference type="PANTHER" id="PTHR43329">
    <property type="entry name" value="EPOXIDE HYDROLASE"/>
    <property type="match status" value="1"/>
</dbReference>
<dbReference type="AlphaFoldDB" id="A0AAW8M1P3"/>
<dbReference type="InterPro" id="IPR029058">
    <property type="entry name" value="AB_hydrolase_fold"/>
</dbReference>
<organism evidence="3 4">
    <name type="scientific">Agrobacterium tumefaciens</name>
    <dbReference type="NCBI Taxonomy" id="358"/>
    <lineage>
        <taxon>Bacteria</taxon>
        <taxon>Pseudomonadati</taxon>
        <taxon>Pseudomonadota</taxon>
        <taxon>Alphaproteobacteria</taxon>
        <taxon>Hyphomicrobiales</taxon>
        <taxon>Rhizobiaceae</taxon>
        <taxon>Rhizobium/Agrobacterium group</taxon>
        <taxon>Agrobacterium</taxon>
        <taxon>Agrobacterium tumefaciens complex</taxon>
    </lineage>
</organism>
<name>A0AAW8M1P3_AGRTU</name>
<dbReference type="Proteomes" id="UP001265315">
    <property type="component" value="Unassembled WGS sequence"/>
</dbReference>
<evidence type="ECO:0000256" key="1">
    <source>
        <dbReference type="ARBA" id="ARBA00022801"/>
    </source>
</evidence>
<comment type="caution">
    <text evidence="3">The sequence shown here is derived from an EMBL/GenBank/DDBJ whole genome shotgun (WGS) entry which is preliminary data.</text>
</comment>
<dbReference type="GO" id="GO:0016787">
    <property type="term" value="F:hydrolase activity"/>
    <property type="evidence" value="ECO:0007669"/>
    <property type="project" value="UniProtKB-KW"/>
</dbReference>
<dbReference type="Gene3D" id="3.40.50.1820">
    <property type="entry name" value="alpha/beta hydrolase"/>
    <property type="match status" value="1"/>
</dbReference>
<dbReference type="PRINTS" id="PR00412">
    <property type="entry name" value="EPOXHYDRLASE"/>
</dbReference>
<reference evidence="3" key="1">
    <citation type="submission" date="2023-07" db="EMBL/GenBank/DDBJ databases">
        <title>Sorghum-associated microbial communities from plants grown in Nebraska, USA.</title>
        <authorList>
            <person name="Schachtman D."/>
        </authorList>
    </citation>
    <scope>NUCLEOTIDE SEQUENCE</scope>
    <source>
        <strain evidence="3">1457</strain>
    </source>
</reference>
<accession>A0AAW8M1P3</accession>